<proteinExistence type="predicted"/>
<name>A0ACC2VFV9_9TREE</name>
<dbReference type="Proteomes" id="UP001241377">
    <property type="component" value="Unassembled WGS sequence"/>
</dbReference>
<reference evidence="1" key="1">
    <citation type="submission" date="2023-04" db="EMBL/GenBank/DDBJ databases">
        <title>Draft Genome sequencing of Naganishia species isolated from polar environments using Oxford Nanopore Technology.</title>
        <authorList>
            <person name="Leo P."/>
            <person name="Venkateswaran K."/>
        </authorList>
    </citation>
    <scope>NUCLEOTIDE SEQUENCE</scope>
    <source>
        <strain evidence="1">MNA-CCFEE 5261</strain>
    </source>
</reference>
<keyword evidence="2" id="KW-1185">Reference proteome</keyword>
<dbReference type="EMBL" id="JASBWR010000083">
    <property type="protein sequence ID" value="KAJ9097815.1"/>
    <property type="molecule type" value="Genomic_DNA"/>
</dbReference>
<comment type="caution">
    <text evidence="1">The sequence shown here is derived from an EMBL/GenBank/DDBJ whole genome shotgun (WGS) entry which is preliminary data.</text>
</comment>
<gene>
    <name evidence="1" type="ORF">QFC19_006683</name>
</gene>
<evidence type="ECO:0000313" key="1">
    <source>
        <dbReference type="EMBL" id="KAJ9097815.1"/>
    </source>
</evidence>
<accession>A0ACC2VFV9</accession>
<evidence type="ECO:0000313" key="2">
    <source>
        <dbReference type="Proteomes" id="UP001241377"/>
    </source>
</evidence>
<protein>
    <submittedName>
        <fullName evidence="1">Uncharacterized protein</fullName>
    </submittedName>
</protein>
<sequence length="728" mass="76934">MKRITSVAAIAAASLVASASAFHIPSPRDDQLQERAILDGMVKNSDLYKRGIIQTNQLNASYGKYFVIAGGGLAGLVLASRLTEDGNKTVLVIEAGNTGYEVQNKIDVPGNAYYSSLLNTDYDWQYKTHPQSNLGNRVLDWPRGRVLGGSTAVNGLYLVRPSSLEVNAWAALAGPNGTEYWGWDSLFAAMKKSERFTPPPQEIASEFNIQFNSDSHGTSGPLDYSYPGYLLPIVADWTTVLENIGIVGSPDPNGGQGWGAFVATSSINPTNWTRSYSRSAYIDPLPPRSNLHILANTRVMKVNTEKNADGTVKATGISYATTPNSAWSTVTANKEVILAGGAVGSPHMLLLSGIGPKDQLAQFNIPSVVDLPGVGEHLQDHLASQVIYKTTGQTAAQQAVNQTLVNGSSTFLSFVNSAIAYSNITDLFGDYAPTFKDEVSKNATWAVETLSPSTDATVRAGYAATYAVQVEQLILSPIGQVELLLGLTGTAQGGDDSVAVQAALQRSFSRGRLYLNNSSPWEYPIIDPNYLAHPADVWLLREGLKLARKLSLTDPFSKTLTTEVFPGSAVQTDAQWDAWLKTVVTTEYHPSGACSMLPREQGGVVGANLKVHGTSNLRVIDSSVFPIEFAAHLMSITYGLSEKGADLIKNEYMAIPISSAVNASSTSSKPSSTGAATGTGSASPSGTGTGGSAASKPTSGALASVFVSKTGLLATIGLVMGASFAVLA</sequence>
<organism evidence="1 2">
    <name type="scientific">Naganishia cerealis</name>
    <dbReference type="NCBI Taxonomy" id="610337"/>
    <lineage>
        <taxon>Eukaryota</taxon>
        <taxon>Fungi</taxon>
        <taxon>Dikarya</taxon>
        <taxon>Basidiomycota</taxon>
        <taxon>Agaricomycotina</taxon>
        <taxon>Tremellomycetes</taxon>
        <taxon>Filobasidiales</taxon>
        <taxon>Filobasidiaceae</taxon>
        <taxon>Naganishia</taxon>
    </lineage>
</organism>